<dbReference type="SUPFAM" id="SSF52540">
    <property type="entry name" value="P-loop containing nucleoside triphosphate hydrolases"/>
    <property type="match status" value="1"/>
</dbReference>
<gene>
    <name evidence="13" type="ORF">RND81_11G066500</name>
</gene>
<proteinExistence type="inferred from homology"/>
<evidence type="ECO:0000256" key="9">
    <source>
        <dbReference type="ARBA" id="ARBA00073314"/>
    </source>
</evidence>
<dbReference type="PANTHER" id="PTHR12087:SF0">
    <property type="entry name" value="ORIGIN RECOGNITION COMPLEX SUBUNIT 4"/>
    <property type="match status" value="1"/>
</dbReference>
<dbReference type="PANTHER" id="PTHR12087">
    <property type="entry name" value="ORIGIN RECOGNITION COMPLEX SUBUNIT 4"/>
    <property type="match status" value="1"/>
</dbReference>
<feature type="domain" description="Orc1-like AAA ATPase" evidence="11">
    <location>
        <begin position="48"/>
        <end position="172"/>
    </location>
</feature>
<dbReference type="Gene3D" id="3.40.50.300">
    <property type="entry name" value="P-loop containing nucleotide triphosphate hydrolases"/>
    <property type="match status" value="1"/>
</dbReference>
<dbReference type="GO" id="GO:0006270">
    <property type="term" value="P:DNA replication initiation"/>
    <property type="evidence" value="ECO:0007669"/>
    <property type="project" value="TreeGrafter"/>
</dbReference>
<dbReference type="Proteomes" id="UP001443914">
    <property type="component" value="Unassembled WGS sequence"/>
</dbReference>
<dbReference type="PIRSF" id="PIRSF007858">
    <property type="entry name" value="ORC4"/>
    <property type="match status" value="1"/>
</dbReference>
<evidence type="ECO:0000256" key="2">
    <source>
        <dbReference type="ARBA" id="ARBA00005334"/>
    </source>
</evidence>
<protein>
    <recommendedName>
        <fullName evidence="9 10">Origin of replication complex subunit 4</fullName>
    </recommendedName>
</protein>
<feature type="domain" description="Origin recognition complex subunit 4 C-terminal" evidence="12">
    <location>
        <begin position="217"/>
        <end position="400"/>
    </location>
</feature>
<evidence type="ECO:0000259" key="12">
    <source>
        <dbReference type="Pfam" id="PF14629"/>
    </source>
</evidence>
<dbReference type="GO" id="GO:0003688">
    <property type="term" value="F:DNA replication origin binding"/>
    <property type="evidence" value="ECO:0007669"/>
    <property type="project" value="TreeGrafter"/>
</dbReference>
<evidence type="ECO:0000256" key="5">
    <source>
        <dbReference type="ARBA" id="ARBA00022840"/>
    </source>
</evidence>
<keyword evidence="5" id="KW-0067">ATP-binding</keyword>
<dbReference type="Pfam" id="PF13191">
    <property type="entry name" value="AAA_16"/>
    <property type="match status" value="1"/>
</dbReference>
<keyword evidence="6 10" id="KW-0238">DNA-binding</keyword>
<evidence type="ECO:0000259" key="11">
    <source>
        <dbReference type="Pfam" id="PF13191"/>
    </source>
</evidence>
<sequence length="422" mass="48120">METSSSAAEALTFLRSRLCDPLFVFSLLSLPSDSNYSKLKFIISGSVTEACNNSVLLLGPRGCGKTAVLELVLKDLLKEYPDMISVIKLNGLLHSDDNCAIKEIARQLCTDHQLMFSKMASFDDNTQFMIAMLRECGLAHKTIVFVLDEFDLFAQGKQRLLYSLLDAMQSVTSQAVVIGISCRLDADQLLEKRVRSRFSHRKLLFCPPSKEELERLLEYVLTLPESSGLPQSYVLQYNNELHKILADKKVKDTINTLVDSDSTVYQLMRFLFLAVSSMNLKTGLLTTESLTKAFVSLNRQPKLEFLKDCSVLELYILVCMKRLETREQNSYNFNAVMKEYKAIHDSFQTHDYYARSVCLRGFEHLIQYELICYTDSRGHNQSIEFRPVKLLIAPYELQQGLKLNENCPSILQKLMDQTGKRS</sequence>
<dbReference type="AlphaFoldDB" id="A0AAW1HIS6"/>
<evidence type="ECO:0000313" key="13">
    <source>
        <dbReference type="EMBL" id="KAK9676281.1"/>
    </source>
</evidence>
<dbReference type="InterPro" id="IPR041664">
    <property type="entry name" value="AAA_16"/>
</dbReference>
<dbReference type="GO" id="GO:0005664">
    <property type="term" value="C:nuclear origin of replication recognition complex"/>
    <property type="evidence" value="ECO:0007669"/>
    <property type="project" value="TreeGrafter"/>
</dbReference>
<keyword evidence="3 10" id="KW-0235">DNA replication</keyword>
<evidence type="ECO:0000256" key="4">
    <source>
        <dbReference type="ARBA" id="ARBA00022741"/>
    </source>
</evidence>
<comment type="subcellular location">
    <subcellularLocation>
        <location evidence="1 10">Nucleus</location>
    </subcellularLocation>
</comment>
<dbReference type="FunFam" id="3.40.50.300:FF:001041">
    <property type="entry name" value="Origin of replication complex subunit 4"/>
    <property type="match status" value="1"/>
</dbReference>
<evidence type="ECO:0000313" key="14">
    <source>
        <dbReference type="Proteomes" id="UP001443914"/>
    </source>
</evidence>
<name>A0AAW1HIS6_SAPOF</name>
<dbReference type="Pfam" id="PF14629">
    <property type="entry name" value="ORC4_C"/>
    <property type="match status" value="1"/>
</dbReference>
<dbReference type="CDD" id="cd00009">
    <property type="entry name" value="AAA"/>
    <property type="match status" value="1"/>
</dbReference>
<accession>A0AAW1HIS6</accession>
<keyword evidence="4" id="KW-0547">Nucleotide-binding</keyword>
<evidence type="ECO:0000256" key="8">
    <source>
        <dbReference type="ARBA" id="ARBA00057448"/>
    </source>
</evidence>
<dbReference type="InterPro" id="IPR027417">
    <property type="entry name" value="P-loop_NTPase"/>
</dbReference>
<organism evidence="13 14">
    <name type="scientific">Saponaria officinalis</name>
    <name type="common">Common soapwort</name>
    <name type="synonym">Lychnis saponaria</name>
    <dbReference type="NCBI Taxonomy" id="3572"/>
    <lineage>
        <taxon>Eukaryota</taxon>
        <taxon>Viridiplantae</taxon>
        <taxon>Streptophyta</taxon>
        <taxon>Embryophyta</taxon>
        <taxon>Tracheophyta</taxon>
        <taxon>Spermatophyta</taxon>
        <taxon>Magnoliopsida</taxon>
        <taxon>eudicotyledons</taxon>
        <taxon>Gunneridae</taxon>
        <taxon>Pentapetalae</taxon>
        <taxon>Caryophyllales</taxon>
        <taxon>Caryophyllaceae</taxon>
        <taxon>Caryophylleae</taxon>
        <taxon>Saponaria</taxon>
    </lineage>
</organism>
<evidence type="ECO:0000256" key="3">
    <source>
        <dbReference type="ARBA" id="ARBA00022705"/>
    </source>
</evidence>
<comment type="function">
    <text evidence="8">Component of the origin recognition complex (ORC) that binds origins of replication. DNA-binding is ATP-dependent. The specific DNA sequences that define origins of replication have not been identified yet. ORC is required to assemble the pre-replication complex necessary to initiate DNA replication.</text>
</comment>
<dbReference type="EMBL" id="JBDFQZ010000011">
    <property type="protein sequence ID" value="KAK9676281.1"/>
    <property type="molecule type" value="Genomic_DNA"/>
</dbReference>
<evidence type="ECO:0000256" key="1">
    <source>
        <dbReference type="ARBA" id="ARBA00004123"/>
    </source>
</evidence>
<reference evidence="13" key="1">
    <citation type="submission" date="2024-03" db="EMBL/GenBank/DDBJ databases">
        <title>WGS assembly of Saponaria officinalis var. Norfolk2.</title>
        <authorList>
            <person name="Jenkins J."/>
            <person name="Shu S."/>
            <person name="Grimwood J."/>
            <person name="Barry K."/>
            <person name="Goodstein D."/>
            <person name="Schmutz J."/>
            <person name="Leebens-Mack J."/>
            <person name="Osbourn A."/>
        </authorList>
    </citation>
    <scope>NUCLEOTIDE SEQUENCE [LARGE SCALE GENOMIC DNA]</scope>
    <source>
        <strain evidence="13">JIC</strain>
    </source>
</reference>
<keyword evidence="14" id="KW-1185">Reference proteome</keyword>
<dbReference type="InterPro" id="IPR032705">
    <property type="entry name" value="ORC4_C"/>
</dbReference>
<dbReference type="InterPro" id="IPR016527">
    <property type="entry name" value="ORC4"/>
</dbReference>
<keyword evidence="7 10" id="KW-0539">Nucleus</keyword>
<comment type="caution">
    <text evidence="13">The sequence shown here is derived from an EMBL/GenBank/DDBJ whole genome shotgun (WGS) entry which is preliminary data.</text>
</comment>
<dbReference type="GO" id="GO:0005524">
    <property type="term" value="F:ATP binding"/>
    <property type="evidence" value="ECO:0007669"/>
    <property type="project" value="UniProtKB-KW"/>
</dbReference>
<evidence type="ECO:0000256" key="10">
    <source>
        <dbReference type="PIRNR" id="PIRNR007858"/>
    </source>
</evidence>
<evidence type="ECO:0000256" key="6">
    <source>
        <dbReference type="ARBA" id="ARBA00023125"/>
    </source>
</evidence>
<evidence type="ECO:0000256" key="7">
    <source>
        <dbReference type="ARBA" id="ARBA00023242"/>
    </source>
</evidence>
<comment type="similarity">
    <text evidence="2 10">Belongs to the ORC4 family.</text>
</comment>